<evidence type="ECO:0000313" key="1">
    <source>
        <dbReference type="EMBL" id="NVN40285.1"/>
    </source>
</evidence>
<accession>A0A850P6M1</accession>
<organism evidence="1 2">
    <name type="scientific">Ameyamaea chiangmaiensis</name>
    <dbReference type="NCBI Taxonomy" id="442969"/>
    <lineage>
        <taxon>Bacteria</taxon>
        <taxon>Pseudomonadati</taxon>
        <taxon>Pseudomonadota</taxon>
        <taxon>Alphaproteobacteria</taxon>
        <taxon>Acetobacterales</taxon>
        <taxon>Acetobacteraceae</taxon>
        <taxon>Ameyamaea</taxon>
    </lineage>
</organism>
<protein>
    <submittedName>
        <fullName evidence="1">Uncharacterized protein</fullName>
    </submittedName>
</protein>
<keyword evidence="2" id="KW-1185">Reference proteome</keyword>
<dbReference type="AlphaFoldDB" id="A0A850P6M1"/>
<dbReference type="Proteomes" id="UP000585665">
    <property type="component" value="Unassembled WGS sequence"/>
</dbReference>
<sequence length="328" mass="35979">MNRFEMKLARMREGNDTRKDFILADAKDADTAGGLTSMGRRLGVLPAGVSAFRSRAEFLDDIRRIIKQDVVDIVLGSASNIEALLKEDAFAQSGIQHAVRMNDTSDLWRVRGATFGAQPSVPFRSASLKRVQAPIGLYSLTFNGEADHDAQLLERFAAFREEAIERGFTYFLEVFNPIEGKISPSDYGSFLNDMITRLLAGLCQIEQPAFLKIAFNGGGAISELAQFDPATIIGIMGGGSGTSRDCFELLHQAQKHGARAALFGRKIVDAEEPVSFIGVMRKLLDGVYGPVEAVHDYHDALERANLSPIRNREADLTVTEELLRPEAA</sequence>
<dbReference type="InterPro" id="IPR013785">
    <property type="entry name" value="Aldolase_TIM"/>
</dbReference>
<reference evidence="1 2" key="1">
    <citation type="submission" date="2020-06" db="EMBL/GenBank/DDBJ databases">
        <title>Description of novel acetic acid bacteria.</title>
        <authorList>
            <person name="Sombolestani A."/>
        </authorList>
    </citation>
    <scope>NUCLEOTIDE SEQUENCE [LARGE SCALE GENOMIC DNA]</scope>
    <source>
        <strain evidence="1 2">LMG 27010</strain>
    </source>
</reference>
<proteinExistence type="predicted"/>
<dbReference type="EMBL" id="JABXXR010000035">
    <property type="protein sequence ID" value="NVN40285.1"/>
    <property type="molecule type" value="Genomic_DNA"/>
</dbReference>
<evidence type="ECO:0000313" key="2">
    <source>
        <dbReference type="Proteomes" id="UP000585665"/>
    </source>
</evidence>
<dbReference type="RefSeq" id="WP_176613255.1">
    <property type="nucleotide sequence ID" value="NZ_JABXXR010000035.1"/>
</dbReference>
<gene>
    <name evidence="1" type="ORF">HUK82_06850</name>
</gene>
<dbReference type="Gene3D" id="3.20.20.70">
    <property type="entry name" value="Aldolase class I"/>
    <property type="match status" value="1"/>
</dbReference>
<name>A0A850P6M1_9PROT</name>
<comment type="caution">
    <text evidence="1">The sequence shown here is derived from an EMBL/GenBank/DDBJ whole genome shotgun (WGS) entry which is preliminary data.</text>
</comment>